<accession>A0A397S9Q2</accession>
<dbReference type="Proteomes" id="UP000265703">
    <property type="component" value="Unassembled WGS sequence"/>
</dbReference>
<evidence type="ECO:0000313" key="2">
    <source>
        <dbReference type="EMBL" id="RIA83073.1"/>
    </source>
</evidence>
<name>A0A397S9Q2_9GLOM</name>
<feature type="region of interest" description="Disordered" evidence="1">
    <location>
        <begin position="1"/>
        <end position="35"/>
    </location>
</feature>
<comment type="caution">
    <text evidence="2">The sequence shown here is derived from an EMBL/GenBank/DDBJ whole genome shotgun (WGS) entry which is preliminary data.</text>
</comment>
<protein>
    <submittedName>
        <fullName evidence="2">Uncharacterized protein</fullName>
    </submittedName>
</protein>
<organism evidence="2 3">
    <name type="scientific">Glomus cerebriforme</name>
    <dbReference type="NCBI Taxonomy" id="658196"/>
    <lineage>
        <taxon>Eukaryota</taxon>
        <taxon>Fungi</taxon>
        <taxon>Fungi incertae sedis</taxon>
        <taxon>Mucoromycota</taxon>
        <taxon>Glomeromycotina</taxon>
        <taxon>Glomeromycetes</taxon>
        <taxon>Glomerales</taxon>
        <taxon>Glomeraceae</taxon>
        <taxon>Glomus</taxon>
    </lineage>
</organism>
<sequence length="75" mass="8504">MDSIDENENTFEITPTSSNLSEKILTDTSDTSSNLSEKTLTPIINMPNSCEKIFKNEDTSVRTLYYPDEMKPIKP</sequence>
<proteinExistence type="predicted"/>
<dbReference type="AlphaFoldDB" id="A0A397S9Q2"/>
<evidence type="ECO:0000256" key="1">
    <source>
        <dbReference type="SAM" id="MobiDB-lite"/>
    </source>
</evidence>
<feature type="compositionally biased region" description="Polar residues" evidence="1">
    <location>
        <begin position="10"/>
        <end position="21"/>
    </location>
</feature>
<reference evidence="2 3" key="1">
    <citation type="submission" date="2018-06" db="EMBL/GenBank/DDBJ databases">
        <title>Comparative genomics reveals the genomic features of Rhizophagus irregularis, R. cerebriforme, R. diaphanum and Gigaspora rosea, and their symbiotic lifestyle signature.</title>
        <authorList>
            <person name="Morin E."/>
            <person name="San Clemente H."/>
            <person name="Chen E.C.H."/>
            <person name="De La Providencia I."/>
            <person name="Hainaut M."/>
            <person name="Kuo A."/>
            <person name="Kohler A."/>
            <person name="Murat C."/>
            <person name="Tang N."/>
            <person name="Roy S."/>
            <person name="Loubradou J."/>
            <person name="Henrissat B."/>
            <person name="Grigoriev I.V."/>
            <person name="Corradi N."/>
            <person name="Roux C."/>
            <person name="Martin F.M."/>
        </authorList>
    </citation>
    <scope>NUCLEOTIDE SEQUENCE [LARGE SCALE GENOMIC DNA]</scope>
    <source>
        <strain evidence="2 3">DAOM 227022</strain>
    </source>
</reference>
<keyword evidence="3" id="KW-1185">Reference proteome</keyword>
<dbReference type="EMBL" id="QKYT01000602">
    <property type="protein sequence ID" value="RIA83073.1"/>
    <property type="molecule type" value="Genomic_DNA"/>
</dbReference>
<gene>
    <name evidence="2" type="ORF">C1645_809379</name>
</gene>
<evidence type="ECO:0000313" key="3">
    <source>
        <dbReference type="Proteomes" id="UP000265703"/>
    </source>
</evidence>